<evidence type="ECO:0000313" key="5">
    <source>
        <dbReference type="EMBL" id="MPL95289.1"/>
    </source>
</evidence>
<proteinExistence type="predicted"/>
<dbReference type="SUPFAM" id="SSF46785">
    <property type="entry name" value="Winged helix' DNA-binding domain"/>
    <property type="match status" value="1"/>
</dbReference>
<evidence type="ECO:0000256" key="1">
    <source>
        <dbReference type="ARBA" id="ARBA00023015"/>
    </source>
</evidence>
<gene>
    <name evidence="5" type="ORF">SDC9_41459</name>
</gene>
<organism evidence="5">
    <name type="scientific">bioreactor metagenome</name>
    <dbReference type="NCBI Taxonomy" id="1076179"/>
    <lineage>
        <taxon>unclassified sequences</taxon>
        <taxon>metagenomes</taxon>
        <taxon>ecological metagenomes</taxon>
    </lineage>
</organism>
<keyword evidence="1" id="KW-0805">Transcription regulation</keyword>
<keyword evidence="2" id="KW-0238">DNA-binding</keyword>
<accession>A0A644VV44</accession>
<dbReference type="EMBL" id="VSSQ01000461">
    <property type="protein sequence ID" value="MPL95289.1"/>
    <property type="molecule type" value="Genomic_DNA"/>
</dbReference>
<dbReference type="InterPro" id="IPR000524">
    <property type="entry name" value="Tscrpt_reg_HTH_GntR"/>
</dbReference>
<protein>
    <recommendedName>
        <fullName evidence="4">HTH gntR-type domain-containing protein</fullName>
    </recommendedName>
</protein>
<dbReference type="InterPro" id="IPR036388">
    <property type="entry name" value="WH-like_DNA-bd_sf"/>
</dbReference>
<dbReference type="Pfam" id="PF00392">
    <property type="entry name" value="GntR"/>
    <property type="match status" value="1"/>
</dbReference>
<dbReference type="GO" id="GO:0003677">
    <property type="term" value="F:DNA binding"/>
    <property type="evidence" value="ECO:0007669"/>
    <property type="project" value="UniProtKB-KW"/>
</dbReference>
<dbReference type="Pfam" id="PF07729">
    <property type="entry name" value="FCD"/>
    <property type="match status" value="1"/>
</dbReference>
<dbReference type="CDD" id="cd07377">
    <property type="entry name" value="WHTH_GntR"/>
    <property type="match status" value="1"/>
</dbReference>
<dbReference type="InterPro" id="IPR011711">
    <property type="entry name" value="GntR_C"/>
</dbReference>
<name>A0A644VV44_9ZZZZ</name>
<feature type="domain" description="HTH gntR-type" evidence="4">
    <location>
        <begin position="57"/>
        <end position="125"/>
    </location>
</feature>
<dbReference type="PANTHER" id="PTHR43537">
    <property type="entry name" value="TRANSCRIPTIONAL REGULATOR, GNTR FAMILY"/>
    <property type="match status" value="1"/>
</dbReference>
<dbReference type="InterPro" id="IPR036390">
    <property type="entry name" value="WH_DNA-bd_sf"/>
</dbReference>
<evidence type="ECO:0000259" key="4">
    <source>
        <dbReference type="PROSITE" id="PS50949"/>
    </source>
</evidence>
<dbReference type="SMART" id="SM00895">
    <property type="entry name" value="FCD"/>
    <property type="match status" value="1"/>
</dbReference>
<evidence type="ECO:0000256" key="2">
    <source>
        <dbReference type="ARBA" id="ARBA00023125"/>
    </source>
</evidence>
<sequence>MPGCQNEDDGEVLWIHYTNCGFLDRLSVRWYLYNRLSTVDDRSCRGGLSINSIANHQSLAREVADFLRRELLVSAKYSQGTFIREEELARELNISRAPVREALKELEGQGLVRSIPRKGSMVLGFSPGDVEELYDIRFALETQVFEVLVKDGLLSGGDYERMHSLFRELLAVASSSMEKNEKVLAFSRIDLDFHLFIAERSGRPWTIRILRGVYFQLHQAMVQHLESEEELAYSAREHLKIIQSLQEGDLDALRESRHYSYFHRRLRKREKVEASGM</sequence>
<dbReference type="SUPFAM" id="SSF48008">
    <property type="entry name" value="GntR ligand-binding domain-like"/>
    <property type="match status" value="1"/>
</dbReference>
<dbReference type="PROSITE" id="PS50949">
    <property type="entry name" value="HTH_GNTR"/>
    <property type="match status" value="1"/>
</dbReference>
<dbReference type="SMART" id="SM00345">
    <property type="entry name" value="HTH_GNTR"/>
    <property type="match status" value="1"/>
</dbReference>
<dbReference type="Gene3D" id="1.10.10.10">
    <property type="entry name" value="Winged helix-like DNA-binding domain superfamily/Winged helix DNA-binding domain"/>
    <property type="match status" value="1"/>
</dbReference>
<evidence type="ECO:0000256" key="3">
    <source>
        <dbReference type="ARBA" id="ARBA00023163"/>
    </source>
</evidence>
<dbReference type="PANTHER" id="PTHR43537:SF24">
    <property type="entry name" value="GLUCONATE OPERON TRANSCRIPTIONAL REPRESSOR"/>
    <property type="match status" value="1"/>
</dbReference>
<dbReference type="AlphaFoldDB" id="A0A644VV44"/>
<keyword evidence="3" id="KW-0804">Transcription</keyword>
<dbReference type="GO" id="GO:0003700">
    <property type="term" value="F:DNA-binding transcription factor activity"/>
    <property type="evidence" value="ECO:0007669"/>
    <property type="project" value="InterPro"/>
</dbReference>
<comment type="caution">
    <text evidence="5">The sequence shown here is derived from an EMBL/GenBank/DDBJ whole genome shotgun (WGS) entry which is preliminary data.</text>
</comment>
<reference evidence="5" key="1">
    <citation type="submission" date="2019-08" db="EMBL/GenBank/DDBJ databases">
        <authorList>
            <person name="Kucharzyk K."/>
            <person name="Murdoch R.W."/>
            <person name="Higgins S."/>
            <person name="Loffler F."/>
        </authorList>
    </citation>
    <scope>NUCLEOTIDE SEQUENCE</scope>
</reference>
<dbReference type="Gene3D" id="1.20.120.530">
    <property type="entry name" value="GntR ligand-binding domain-like"/>
    <property type="match status" value="1"/>
</dbReference>
<dbReference type="InterPro" id="IPR008920">
    <property type="entry name" value="TF_FadR/GntR_C"/>
</dbReference>
<dbReference type="PRINTS" id="PR00035">
    <property type="entry name" value="HTHGNTR"/>
</dbReference>